<proteinExistence type="predicted"/>
<evidence type="ECO:0000259" key="3">
    <source>
        <dbReference type="Pfam" id="PF05043"/>
    </source>
</evidence>
<evidence type="ECO:0000313" key="6">
    <source>
        <dbReference type="Proteomes" id="UP000516446"/>
    </source>
</evidence>
<evidence type="ECO:0000313" key="4">
    <source>
        <dbReference type="EMBL" id="QNT63771.1"/>
    </source>
</evidence>
<protein>
    <recommendedName>
        <fullName evidence="3">Mga helix-turn-helix domain-containing protein</fullName>
    </recommendedName>
</protein>
<evidence type="ECO:0000256" key="2">
    <source>
        <dbReference type="ARBA" id="ARBA00023163"/>
    </source>
</evidence>
<keyword evidence="2" id="KW-0804">Transcription</keyword>
<dbReference type="InterPro" id="IPR050661">
    <property type="entry name" value="BglG_antiterminators"/>
</dbReference>
<dbReference type="Proteomes" id="UP000516446">
    <property type="component" value="Chromosome"/>
</dbReference>
<dbReference type="RefSeq" id="WP_104914373.1">
    <property type="nucleotide sequence ID" value="NZ_CP026847.1"/>
</dbReference>
<organism evidence="5 6">
    <name type="scientific">Weissella koreensis</name>
    <dbReference type="NCBI Taxonomy" id="165096"/>
    <lineage>
        <taxon>Bacteria</taxon>
        <taxon>Bacillati</taxon>
        <taxon>Bacillota</taxon>
        <taxon>Bacilli</taxon>
        <taxon>Lactobacillales</taxon>
        <taxon>Lactobacillaceae</taxon>
        <taxon>Weissella</taxon>
    </lineage>
</organism>
<dbReference type="EMBL" id="CP043431">
    <property type="protein sequence ID" value="QNT63771.1"/>
    <property type="molecule type" value="Genomic_DNA"/>
</dbReference>
<dbReference type="InterPro" id="IPR036388">
    <property type="entry name" value="WH-like_DNA-bd_sf"/>
</dbReference>
<gene>
    <name evidence="4" type="ORF">FY536_00130</name>
    <name evidence="5" type="ORF">FY536_06975</name>
</gene>
<dbReference type="InterPro" id="IPR007737">
    <property type="entry name" value="Mga_HTH"/>
</dbReference>
<dbReference type="EMBL" id="CP043431">
    <property type="protein sequence ID" value="QNT65005.1"/>
    <property type="molecule type" value="Genomic_DNA"/>
</dbReference>
<dbReference type="Gene3D" id="1.10.10.10">
    <property type="entry name" value="Winged helix-like DNA-binding domain superfamily/Winged helix DNA-binding domain"/>
    <property type="match status" value="1"/>
</dbReference>
<sequence>MLLDFNTTFESSIYNKEVQYKIKILKIISEYSNGIDIFKIKETVKLNERTIHKYILSINQIIERSQTTSDENYKLYGHIIKQHNKYIYTGDHFQFMQLYKKLIDGTVSINLIKKLITHKSIKIEDFANENFISETSLRRSISVFNDHISKYDVSISINKSFISFRGNEINIRFLLVTFMWRNYSGSIWPFDNISKEKMNDIANAINKIYGLTMSIGKQTEFMYLMATNFSRIATGNLINMDDISNNLKDVAILNEEDQELYDYLLSTHNMCDSEITFILLWTKSISDFYFIKNKPLDILNSLKTKKHIIYNKIYKYITSLEDITKTKIDLTTIDGKTFIATLLAGKYHSALFKKLNFTIANIDSTKLNIEKVPNLMKVITHLTEQINSDLSKEELGTLIYFNISAFLILFPEYYFEPTINILIQMDAPIFEEAAFAKKTKDRLTPYLNVSVSYINHKDQKYDLVISTIVDEEEEHDTDHYVMVSNNMTDKDFNNVLLALNIISK</sequence>
<reference evidence="5 6" key="1">
    <citation type="submission" date="2019-08" db="EMBL/GenBank/DDBJ databases">
        <authorList>
            <person name="Chang H.C."/>
            <person name="Mun S.Y."/>
        </authorList>
    </citation>
    <scope>NUCLEOTIDE SEQUENCE [LARGE SCALE GENOMIC DNA]</scope>
    <source>
        <strain evidence="5 6">SK</strain>
    </source>
</reference>
<dbReference type="Pfam" id="PF05043">
    <property type="entry name" value="Mga"/>
    <property type="match status" value="1"/>
</dbReference>
<keyword evidence="6" id="KW-1185">Reference proteome</keyword>
<evidence type="ECO:0000256" key="1">
    <source>
        <dbReference type="ARBA" id="ARBA00023015"/>
    </source>
</evidence>
<keyword evidence="1" id="KW-0805">Transcription regulation</keyword>
<dbReference type="PANTHER" id="PTHR30185:SF18">
    <property type="entry name" value="TRANSCRIPTIONAL REGULATOR MTLR"/>
    <property type="match status" value="1"/>
</dbReference>
<name>A0A7H1MNG9_9LACO</name>
<accession>A0A7H1MNG9</accession>
<dbReference type="AlphaFoldDB" id="A0A7H1MNG9"/>
<evidence type="ECO:0000313" key="5">
    <source>
        <dbReference type="EMBL" id="QNT65005.1"/>
    </source>
</evidence>
<dbReference type="PANTHER" id="PTHR30185">
    <property type="entry name" value="CRYPTIC BETA-GLUCOSIDE BGL OPERON ANTITERMINATOR"/>
    <property type="match status" value="1"/>
</dbReference>
<feature type="domain" description="Mga helix-turn-helix" evidence="3">
    <location>
        <begin position="92"/>
        <end position="176"/>
    </location>
</feature>